<proteinExistence type="predicted"/>
<protein>
    <submittedName>
        <fullName evidence="1">Uncharacterized protein</fullName>
    </submittedName>
</protein>
<comment type="caution">
    <text evidence="1">The sequence shown here is derived from an EMBL/GenBank/DDBJ whole genome shotgun (WGS) entry which is preliminary data.</text>
</comment>
<dbReference type="RefSeq" id="WP_301788715.1">
    <property type="nucleotide sequence ID" value="NZ_JAUJRV010000017.1"/>
</dbReference>
<evidence type="ECO:0000313" key="2">
    <source>
        <dbReference type="Proteomes" id="UP001171620"/>
    </source>
</evidence>
<accession>A0AAW7T8Z1</accession>
<reference evidence="1" key="1">
    <citation type="submission" date="2023-07" db="EMBL/GenBank/DDBJ databases">
        <title>A collection of bacterial strains from the Burkholderia cepacia Research Laboratory and Repository.</title>
        <authorList>
            <person name="Lipuma J."/>
            <person name="Spilker T."/>
            <person name="Caverly L."/>
        </authorList>
    </citation>
    <scope>NUCLEOTIDE SEQUENCE</scope>
    <source>
        <strain evidence="1">AU44268</strain>
    </source>
</reference>
<sequence length="285" mass="32024">MPASPAVWAAEASHLIADCFDHAKPYLDQAYEGLPSLVRFVAAQLFIDCHLSSESSLLLVQLGKEWDADLISRAVMEGSVKLTYMLHGALSDIESKVEEYWHVLPLFSAIRHGEHARQFLDAVPDADAPEWLPFKELLIEPEEVTSIRANYSKRARQEIEERWSFVGICRFFARIEEPGLRHIGHLAHGYSMSSHLIHKDADSIGMIWERSTRDEARRTAASLGHSARVVSDACSFAKLRLLSLLRACGESKKVFNDIDAKYAHLAEELASASKHFNDVEYHGKA</sequence>
<evidence type="ECO:0000313" key="1">
    <source>
        <dbReference type="EMBL" id="MDN7797253.1"/>
    </source>
</evidence>
<dbReference type="EMBL" id="JAUJRV010000017">
    <property type="protein sequence ID" value="MDN7797253.1"/>
    <property type="molecule type" value="Genomic_DNA"/>
</dbReference>
<dbReference type="AlphaFoldDB" id="A0AAW7T8Z1"/>
<gene>
    <name evidence="1" type="ORF">QZM33_20150</name>
</gene>
<name>A0AAW7T8Z1_BURVI</name>
<dbReference type="Proteomes" id="UP001171620">
    <property type="component" value="Unassembled WGS sequence"/>
</dbReference>
<organism evidence="1 2">
    <name type="scientific">Burkholderia vietnamiensis</name>
    <dbReference type="NCBI Taxonomy" id="60552"/>
    <lineage>
        <taxon>Bacteria</taxon>
        <taxon>Pseudomonadati</taxon>
        <taxon>Pseudomonadota</taxon>
        <taxon>Betaproteobacteria</taxon>
        <taxon>Burkholderiales</taxon>
        <taxon>Burkholderiaceae</taxon>
        <taxon>Burkholderia</taxon>
        <taxon>Burkholderia cepacia complex</taxon>
    </lineage>
</organism>